<sequence>MSSWGPALGGDWAGPAQPRRQFEAPPRLAWLAPGRCTDWGAGWGPAGRAAATTTTTTTSATGGTFQKGFKRQCRGGLAVRDDATSMFRCGGRLSTAHDAWLLVGCWAGTPEAHAQQPAPAPAPGSFVEMRSMMRFVDASELQAR</sequence>
<gene>
    <name evidence="1" type="ORF">Purlil1_10981</name>
</gene>
<evidence type="ECO:0000313" key="1">
    <source>
        <dbReference type="EMBL" id="KAK4083037.1"/>
    </source>
</evidence>
<proteinExistence type="predicted"/>
<dbReference type="Proteomes" id="UP001287286">
    <property type="component" value="Unassembled WGS sequence"/>
</dbReference>
<name>A0ABR0BKS4_PURLI</name>
<organism evidence="1 2">
    <name type="scientific">Purpureocillium lilacinum</name>
    <name type="common">Paecilomyces lilacinus</name>
    <dbReference type="NCBI Taxonomy" id="33203"/>
    <lineage>
        <taxon>Eukaryota</taxon>
        <taxon>Fungi</taxon>
        <taxon>Dikarya</taxon>
        <taxon>Ascomycota</taxon>
        <taxon>Pezizomycotina</taxon>
        <taxon>Sordariomycetes</taxon>
        <taxon>Hypocreomycetidae</taxon>
        <taxon>Hypocreales</taxon>
        <taxon>Ophiocordycipitaceae</taxon>
        <taxon>Purpureocillium</taxon>
    </lineage>
</organism>
<protein>
    <submittedName>
        <fullName evidence="1">Uncharacterized protein</fullName>
    </submittedName>
</protein>
<comment type="caution">
    <text evidence="1">The sequence shown here is derived from an EMBL/GenBank/DDBJ whole genome shotgun (WGS) entry which is preliminary data.</text>
</comment>
<dbReference type="EMBL" id="JAWRVI010000061">
    <property type="protein sequence ID" value="KAK4083037.1"/>
    <property type="molecule type" value="Genomic_DNA"/>
</dbReference>
<accession>A0ABR0BKS4</accession>
<evidence type="ECO:0000313" key="2">
    <source>
        <dbReference type="Proteomes" id="UP001287286"/>
    </source>
</evidence>
<reference evidence="1 2" key="1">
    <citation type="journal article" date="2024" name="Microbiol. Resour. Announc.">
        <title>Genome annotations for the ascomycete fungi Trichoderma harzianum, Trichoderma aggressivum, and Purpureocillium lilacinum.</title>
        <authorList>
            <person name="Beijen E.P.W."/>
            <person name="Ohm R.A."/>
        </authorList>
    </citation>
    <scope>NUCLEOTIDE SEQUENCE [LARGE SCALE GENOMIC DNA]</scope>
    <source>
        <strain evidence="1 2">CBS 150709</strain>
    </source>
</reference>
<keyword evidence="2" id="KW-1185">Reference proteome</keyword>